<protein>
    <submittedName>
        <fullName evidence="1">Uncharacterized protein</fullName>
    </submittedName>
</protein>
<reference evidence="1 2" key="1">
    <citation type="submission" date="2016-10" db="EMBL/GenBank/DDBJ databases">
        <authorList>
            <person name="de Groot N.N."/>
        </authorList>
    </citation>
    <scope>NUCLEOTIDE SEQUENCE [LARGE SCALE GENOMIC DNA]</scope>
    <source>
        <strain evidence="1 2">DSM 20117</strain>
    </source>
</reference>
<evidence type="ECO:0000313" key="2">
    <source>
        <dbReference type="Proteomes" id="UP000181917"/>
    </source>
</evidence>
<dbReference type="KEGG" id="acry:AC20117_06990"/>
<dbReference type="Pfam" id="PF19952">
    <property type="entry name" value="DUF6414"/>
    <property type="match status" value="1"/>
</dbReference>
<dbReference type="InterPro" id="IPR045633">
    <property type="entry name" value="DUF6414"/>
</dbReference>
<dbReference type="EMBL" id="FNKH01000002">
    <property type="protein sequence ID" value="SDQ67512.1"/>
    <property type="molecule type" value="Genomic_DNA"/>
</dbReference>
<proteinExistence type="predicted"/>
<dbReference type="RefSeq" id="WP_074700340.1">
    <property type="nucleotide sequence ID" value="NZ_CP018863.1"/>
</dbReference>
<organism evidence="1 2">
    <name type="scientific">Crystallibacter crystallopoietes</name>
    <dbReference type="NCBI Taxonomy" id="37928"/>
    <lineage>
        <taxon>Bacteria</taxon>
        <taxon>Bacillati</taxon>
        <taxon>Actinomycetota</taxon>
        <taxon>Actinomycetes</taxon>
        <taxon>Micrococcales</taxon>
        <taxon>Micrococcaceae</taxon>
        <taxon>Crystallibacter</taxon>
    </lineage>
</organism>
<accession>A0A1H1CTM2</accession>
<dbReference type="AlphaFoldDB" id="A0A1H1CTM2"/>
<evidence type="ECO:0000313" key="1">
    <source>
        <dbReference type="EMBL" id="SDQ67512.1"/>
    </source>
</evidence>
<keyword evidence="2" id="KW-1185">Reference proteome</keyword>
<name>A0A1H1CTM2_9MICC</name>
<sequence>MALRSPIYLDSETLLAQAEYHDIELPRQEDIVERTIRKRTGGGKIGMSGLGLDASAGTDVEHQTSYSLEPKEKATVSKVIDSLIKADAVKINLDGNAVLGKDDLVEIEGLTYITAASLAGKMFFIFRRLMDTVEGDLEAIFDLDANDLPVAEQLNQVYLRNELLPIPILLEMTGSRLLQKVYVNVRPDHFIGTASANRVEGDMRVLGTVSALVPGGDDGFLSAEAWLLHDWEYLLRRKLMTQVEDVVRGMVKQFELDLPSENVHSHITGPAIVVDAIALY</sequence>
<dbReference type="Proteomes" id="UP000181917">
    <property type="component" value="Unassembled WGS sequence"/>
</dbReference>
<dbReference type="OrthoDB" id="4952935at2"/>
<gene>
    <name evidence="1" type="ORF">SAMN04489742_2081</name>
</gene>